<feature type="non-terminal residue" evidence="3">
    <location>
        <position position="1"/>
    </location>
</feature>
<accession>X1IRM6</accession>
<protein>
    <submittedName>
        <fullName evidence="3">Uncharacterized protein</fullName>
    </submittedName>
</protein>
<dbReference type="EMBL" id="BARU01042387">
    <property type="protein sequence ID" value="GAH84377.1"/>
    <property type="molecule type" value="Genomic_DNA"/>
</dbReference>
<keyword evidence="2" id="KW-0812">Transmembrane</keyword>
<evidence type="ECO:0000313" key="3">
    <source>
        <dbReference type="EMBL" id="GAH84377.1"/>
    </source>
</evidence>
<organism evidence="3">
    <name type="scientific">marine sediment metagenome</name>
    <dbReference type="NCBI Taxonomy" id="412755"/>
    <lineage>
        <taxon>unclassified sequences</taxon>
        <taxon>metagenomes</taxon>
        <taxon>ecological metagenomes</taxon>
    </lineage>
</organism>
<dbReference type="AlphaFoldDB" id="X1IRM6"/>
<name>X1IRM6_9ZZZZ</name>
<sequence>IGGIPYIGWVKIFLTESGLLIPLLVIISALLVISIIRDILQGEDEDKKKSNDKNQENFEKQPPKQIN</sequence>
<reference evidence="3" key="1">
    <citation type="journal article" date="2014" name="Front. Microbiol.">
        <title>High frequency of phylogenetically diverse reductive dehalogenase-homologous genes in deep subseafloor sedimentary metagenomes.</title>
        <authorList>
            <person name="Kawai M."/>
            <person name="Futagami T."/>
            <person name="Toyoda A."/>
            <person name="Takaki Y."/>
            <person name="Nishi S."/>
            <person name="Hori S."/>
            <person name="Arai W."/>
            <person name="Tsubouchi T."/>
            <person name="Morono Y."/>
            <person name="Uchiyama I."/>
            <person name="Ito T."/>
            <person name="Fujiyama A."/>
            <person name="Inagaki F."/>
            <person name="Takami H."/>
        </authorList>
    </citation>
    <scope>NUCLEOTIDE SEQUENCE</scope>
    <source>
        <strain evidence="3">Expedition CK06-06</strain>
    </source>
</reference>
<evidence type="ECO:0000256" key="2">
    <source>
        <dbReference type="SAM" id="Phobius"/>
    </source>
</evidence>
<evidence type="ECO:0000256" key="1">
    <source>
        <dbReference type="SAM" id="MobiDB-lite"/>
    </source>
</evidence>
<feature type="region of interest" description="Disordered" evidence="1">
    <location>
        <begin position="45"/>
        <end position="67"/>
    </location>
</feature>
<gene>
    <name evidence="3" type="ORF">S03H2_65140</name>
</gene>
<comment type="caution">
    <text evidence="3">The sequence shown here is derived from an EMBL/GenBank/DDBJ whole genome shotgun (WGS) entry which is preliminary data.</text>
</comment>
<feature type="transmembrane region" description="Helical" evidence="2">
    <location>
        <begin position="19"/>
        <end position="40"/>
    </location>
</feature>
<keyword evidence="2" id="KW-0472">Membrane</keyword>
<keyword evidence="2" id="KW-1133">Transmembrane helix</keyword>
<proteinExistence type="predicted"/>